<accession>A0ACC0JH41</accession>
<reference evidence="1 2" key="1">
    <citation type="journal article" date="2022" name="Genome Biol. Evol.">
        <title>The Spruce Budworm Genome: Reconstructing the Evolutionary History of Antifreeze Proteins.</title>
        <authorList>
            <person name="Beliveau C."/>
            <person name="Gagne P."/>
            <person name="Picq S."/>
            <person name="Vernygora O."/>
            <person name="Keeling C.I."/>
            <person name="Pinkney K."/>
            <person name="Doucet D."/>
            <person name="Wen F."/>
            <person name="Johnston J.S."/>
            <person name="Maaroufi H."/>
            <person name="Boyle B."/>
            <person name="Laroche J."/>
            <person name="Dewar K."/>
            <person name="Juretic N."/>
            <person name="Blackburn G."/>
            <person name="Nisole A."/>
            <person name="Brunet B."/>
            <person name="Brandao M."/>
            <person name="Lumley L."/>
            <person name="Duan J."/>
            <person name="Quan G."/>
            <person name="Lucarotti C.J."/>
            <person name="Roe A.D."/>
            <person name="Sperling F.A.H."/>
            <person name="Levesque R.C."/>
            <person name="Cusson M."/>
        </authorList>
    </citation>
    <scope>NUCLEOTIDE SEQUENCE [LARGE SCALE GENOMIC DNA]</scope>
    <source>
        <strain evidence="1">Glfc:IPQL:Cfum</strain>
    </source>
</reference>
<protein>
    <submittedName>
        <fullName evidence="1">Uncharacterized protein</fullName>
    </submittedName>
</protein>
<dbReference type="EMBL" id="CM046122">
    <property type="protein sequence ID" value="KAI8423409.1"/>
    <property type="molecule type" value="Genomic_DNA"/>
</dbReference>
<evidence type="ECO:0000313" key="1">
    <source>
        <dbReference type="EMBL" id="KAI8423409.1"/>
    </source>
</evidence>
<sequence>MLYRAINGESSSAGVERREDPGPAPHASAQTAQRYEDLHWAVHGKLNRRHPQRMVSQPDLQPQWSKRLNCDQIDVTADNSGVLLFCLSPSPRRWTWYGHALYKHTLRAAYQAGQIWRNALKPEVSVPCPSSWGWTKAKESWQKKVSLLDH</sequence>
<gene>
    <name evidence="1" type="ORF">MSG28_012555</name>
</gene>
<proteinExistence type="predicted"/>
<comment type="caution">
    <text evidence="1">The sequence shown here is derived from an EMBL/GenBank/DDBJ whole genome shotgun (WGS) entry which is preliminary data.</text>
</comment>
<dbReference type="Proteomes" id="UP001064048">
    <property type="component" value="Chromosome 22"/>
</dbReference>
<evidence type="ECO:0000313" key="2">
    <source>
        <dbReference type="Proteomes" id="UP001064048"/>
    </source>
</evidence>
<keyword evidence="2" id="KW-1185">Reference proteome</keyword>
<name>A0ACC0JH41_CHOFU</name>
<organism evidence="1 2">
    <name type="scientific">Choristoneura fumiferana</name>
    <name type="common">Spruce budworm moth</name>
    <name type="synonym">Archips fumiferana</name>
    <dbReference type="NCBI Taxonomy" id="7141"/>
    <lineage>
        <taxon>Eukaryota</taxon>
        <taxon>Metazoa</taxon>
        <taxon>Ecdysozoa</taxon>
        <taxon>Arthropoda</taxon>
        <taxon>Hexapoda</taxon>
        <taxon>Insecta</taxon>
        <taxon>Pterygota</taxon>
        <taxon>Neoptera</taxon>
        <taxon>Endopterygota</taxon>
        <taxon>Lepidoptera</taxon>
        <taxon>Glossata</taxon>
        <taxon>Ditrysia</taxon>
        <taxon>Tortricoidea</taxon>
        <taxon>Tortricidae</taxon>
        <taxon>Tortricinae</taxon>
        <taxon>Choristoneura</taxon>
    </lineage>
</organism>